<gene>
    <name evidence="1" type="ORF">HAX54_031086</name>
</gene>
<comment type="caution">
    <text evidence="1">The sequence shown here is derived from an EMBL/GenBank/DDBJ whole genome shotgun (WGS) entry which is preliminary data.</text>
</comment>
<dbReference type="EMBL" id="JACEIK010003911">
    <property type="protein sequence ID" value="MCD9643513.1"/>
    <property type="molecule type" value="Genomic_DNA"/>
</dbReference>
<keyword evidence="2" id="KW-1185">Reference proteome</keyword>
<reference evidence="1 2" key="1">
    <citation type="journal article" date="2021" name="BMC Genomics">
        <title>Datura genome reveals duplications of psychoactive alkaloid biosynthetic genes and high mutation rate following tissue culture.</title>
        <authorList>
            <person name="Rajewski A."/>
            <person name="Carter-House D."/>
            <person name="Stajich J."/>
            <person name="Litt A."/>
        </authorList>
    </citation>
    <scope>NUCLEOTIDE SEQUENCE [LARGE SCALE GENOMIC DNA]</scope>
    <source>
        <strain evidence="1">AR-01</strain>
    </source>
</reference>
<accession>A0ABS8V8K6</accession>
<evidence type="ECO:0000313" key="2">
    <source>
        <dbReference type="Proteomes" id="UP000823775"/>
    </source>
</evidence>
<organism evidence="1 2">
    <name type="scientific">Datura stramonium</name>
    <name type="common">Jimsonweed</name>
    <name type="synonym">Common thornapple</name>
    <dbReference type="NCBI Taxonomy" id="4076"/>
    <lineage>
        <taxon>Eukaryota</taxon>
        <taxon>Viridiplantae</taxon>
        <taxon>Streptophyta</taxon>
        <taxon>Embryophyta</taxon>
        <taxon>Tracheophyta</taxon>
        <taxon>Spermatophyta</taxon>
        <taxon>Magnoliopsida</taxon>
        <taxon>eudicotyledons</taxon>
        <taxon>Gunneridae</taxon>
        <taxon>Pentapetalae</taxon>
        <taxon>asterids</taxon>
        <taxon>lamiids</taxon>
        <taxon>Solanales</taxon>
        <taxon>Solanaceae</taxon>
        <taxon>Solanoideae</taxon>
        <taxon>Datureae</taxon>
        <taxon>Datura</taxon>
    </lineage>
</organism>
<proteinExistence type="predicted"/>
<sequence>MPESSMTIMVPLSRLQVDIHPKVINRYYMGDEYATTNTSIYDEKVLDNTKMRDESLIAVPLHLSTPVPTEGEFDIEKVPLEVPQSTTMPQLPTTSEALLF</sequence>
<protein>
    <submittedName>
        <fullName evidence="1">Uncharacterized protein</fullName>
    </submittedName>
</protein>
<dbReference type="Proteomes" id="UP000823775">
    <property type="component" value="Unassembled WGS sequence"/>
</dbReference>
<name>A0ABS8V8K6_DATST</name>
<evidence type="ECO:0000313" key="1">
    <source>
        <dbReference type="EMBL" id="MCD9643513.1"/>
    </source>
</evidence>